<evidence type="ECO:0000313" key="1">
    <source>
        <dbReference type="EMBL" id="BAB59445.1"/>
    </source>
</evidence>
<dbReference type="eggNOG" id="arCOG07410">
    <property type="taxonomic scope" value="Archaea"/>
</dbReference>
<dbReference type="InterPro" id="IPR009078">
    <property type="entry name" value="Ferritin-like_SF"/>
</dbReference>
<dbReference type="KEGG" id="tvo:TVG0313402"/>
<dbReference type="SUPFAM" id="SSF47240">
    <property type="entry name" value="Ferritin-like"/>
    <property type="match status" value="1"/>
</dbReference>
<reference evidence="1 2" key="1">
    <citation type="journal article" date="1999" name="Proc. Jpn. Acad.">
        <title>Determination of the complete genomic DNA sequence of Thermoplasma volvanium GSS1.</title>
        <authorList>
            <person name="Kawashima T."/>
            <person name="Yamamoto Y."/>
            <person name="Aramaki H."/>
            <person name="Nunoshiba T."/>
            <person name="Kawamoto T."/>
            <person name="Watanabe K."/>
            <person name="Yamazaki M."/>
            <person name="Kanehori K."/>
            <person name="Amano N."/>
            <person name="Ohya Y."/>
            <person name="Makino K."/>
            <person name="Suzuki M."/>
        </authorList>
    </citation>
    <scope>NUCLEOTIDE SEQUENCE [LARGE SCALE GENOMIC DNA]</scope>
    <source>
        <strain evidence="2">ATCC 51530 / DSM 4299 / JCM 9571 / NBRC 15438 / GSS1</strain>
    </source>
</reference>
<dbReference type="InterPro" id="IPR012347">
    <property type="entry name" value="Ferritin-like"/>
</dbReference>
<gene>
    <name evidence="1" type="ORF">TVG0313402</name>
</gene>
<dbReference type="Gene3D" id="1.20.1260.10">
    <property type="match status" value="1"/>
</dbReference>
<dbReference type="EMBL" id="BA000011">
    <property type="protein sequence ID" value="BAB59445.1"/>
    <property type="molecule type" value="Genomic_DNA"/>
</dbReference>
<organism evidence="1 2">
    <name type="scientific">Thermoplasma volcanium (strain ATCC 51530 / DSM 4299 / JCM 9571 / NBRC 15438 / GSS1)</name>
    <dbReference type="NCBI Taxonomy" id="273116"/>
    <lineage>
        <taxon>Archaea</taxon>
        <taxon>Methanobacteriati</taxon>
        <taxon>Thermoplasmatota</taxon>
        <taxon>Thermoplasmata</taxon>
        <taxon>Thermoplasmatales</taxon>
        <taxon>Thermoplasmataceae</taxon>
        <taxon>Thermoplasma</taxon>
    </lineage>
</organism>
<protein>
    <submittedName>
        <fullName evidence="1">TVG0313402 protein</fullName>
    </submittedName>
</protein>
<reference evidence="1 2" key="2">
    <citation type="journal article" date="2000" name="Proc. Natl. Acad. Sci. U.S.A.">
        <title>Archaeal adaptation to higher temperatures revealed by genomic sequence of Thermoplasma volcanium.</title>
        <authorList>
            <person name="Kawashima T."/>
            <person name="Amano N."/>
            <person name="Koike H."/>
            <person name="Makino S."/>
            <person name="Higuchi S."/>
            <person name="Kawashima-Ohya Y."/>
            <person name="Watanabe K."/>
            <person name="Yamazaki M."/>
            <person name="Kanehori K."/>
            <person name="Kawamoto T."/>
            <person name="Nunoshiba T."/>
            <person name="Yamamoto Y."/>
            <person name="Aramaki H."/>
            <person name="Makino K."/>
            <person name="Suzuki M."/>
        </authorList>
    </citation>
    <scope>NUCLEOTIDE SEQUENCE [LARGE SCALE GENOMIC DNA]</scope>
    <source>
        <strain evidence="2">ATCC 51530 / DSM 4299 / JCM 9571 / NBRC 15438 / GSS1</strain>
    </source>
</reference>
<sequence length="191" mass="22586">MLIIQRYIKHKVRLIGKFINDNIMILAIMTQENKTISKRSEDEVLEGLLRRIAQLKRNRELNYRKMANSNVPDNVRSMMLRVADMEEQTRRRIEDAIRKKEFDVSINNTNSYAMIEHIVKNSDVSDISDVKSVLLKSMKEEEELHRILEVMSKEYNGTNIEKTLRSIIECEENNKNALADLYEDYVNEGYW</sequence>
<dbReference type="HOGENOM" id="CLU_1623537_0_0_2"/>
<proteinExistence type="predicted"/>
<keyword evidence="2" id="KW-1185">Reference proteome</keyword>
<dbReference type="AlphaFoldDB" id="Q97C02"/>
<name>Q97C02_THEVO</name>
<evidence type="ECO:0000313" key="2">
    <source>
        <dbReference type="Proteomes" id="UP000001017"/>
    </source>
</evidence>
<dbReference type="PaxDb" id="273116-14324518"/>
<dbReference type="Proteomes" id="UP000001017">
    <property type="component" value="Chromosome"/>
</dbReference>
<accession>Q97C02</accession>